<evidence type="ECO:0000256" key="7">
    <source>
        <dbReference type="ARBA" id="ARBA00083243"/>
    </source>
</evidence>
<dbReference type="SUPFAM" id="SSF46785">
    <property type="entry name" value="Winged helix' DNA-binding domain"/>
    <property type="match status" value="1"/>
</dbReference>
<keyword evidence="2" id="KW-0805">Transcription regulation</keyword>
<evidence type="ECO:0000256" key="4">
    <source>
        <dbReference type="ARBA" id="ARBA00023163"/>
    </source>
</evidence>
<evidence type="ECO:0000256" key="3">
    <source>
        <dbReference type="ARBA" id="ARBA00023125"/>
    </source>
</evidence>
<dbReference type="Pfam" id="PF00126">
    <property type="entry name" value="HTH_1"/>
    <property type="match status" value="1"/>
</dbReference>
<evidence type="ECO:0000256" key="2">
    <source>
        <dbReference type="ARBA" id="ARBA00023015"/>
    </source>
</evidence>
<sequence length="298" mass="32690">MDNRAGEMDVFVQVAELRSFSAAGRKLRLSPSAVSKLVTRLEDRLGTRLLVRTTRSLQLTPEGEVYLERAQAILADIQEAERMVAAGGAAVPRGRLRVSASVAFGVCYVVPLIPEFLTLYPEVELEISLSDSVIDIIGERADVAIRVGSLRDSSLKARKLLESRRVIVASPAYIERKGRPATPDDLDHHNCLTFNFRPTAEGWSFRDPHTGSVSVKPVFGNLQANNGPTVRSLCLEGVGLARVGQFHVQPDLDAGRLVPVLEDFNSEDIEMIHAVYAGHDHLAARIRAFIDFLASRIA</sequence>
<evidence type="ECO:0000256" key="6">
    <source>
        <dbReference type="ARBA" id="ARBA00067332"/>
    </source>
</evidence>
<dbReference type="InterPro" id="IPR058163">
    <property type="entry name" value="LysR-type_TF_proteobact-type"/>
</dbReference>
<dbReference type="InterPro" id="IPR005119">
    <property type="entry name" value="LysR_subst-bd"/>
</dbReference>
<comment type="similarity">
    <text evidence="1">Belongs to the LysR transcriptional regulatory family.</text>
</comment>
<dbReference type="GO" id="GO:0006351">
    <property type="term" value="P:DNA-templated transcription"/>
    <property type="evidence" value="ECO:0007669"/>
    <property type="project" value="TreeGrafter"/>
</dbReference>
<dbReference type="PROSITE" id="PS50931">
    <property type="entry name" value="HTH_LYSR"/>
    <property type="match status" value="1"/>
</dbReference>
<evidence type="ECO:0000256" key="1">
    <source>
        <dbReference type="ARBA" id="ARBA00009437"/>
    </source>
</evidence>
<feature type="domain" description="HTH lysR-type" evidence="8">
    <location>
        <begin position="1"/>
        <end position="60"/>
    </location>
</feature>
<dbReference type="Gene3D" id="3.40.190.290">
    <property type="match status" value="1"/>
</dbReference>
<protein>
    <recommendedName>
        <fullName evidence="6">HTH-type transcriptional regulator TtuA</fullName>
    </recommendedName>
    <alternativeName>
        <fullName evidence="7">Tartrate utilization transcriptional regulator</fullName>
    </alternativeName>
</protein>
<evidence type="ECO:0000256" key="5">
    <source>
        <dbReference type="ARBA" id="ARBA00054626"/>
    </source>
</evidence>
<dbReference type="FunFam" id="1.10.10.10:FF:000001">
    <property type="entry name" value="LysR family transcriptional regulator"/>
    <property type="match status" value="1"/>
</dbReference>
<dbReference type="InterPro" id="IPR036390">
    <property type="entry name" value="WH_DNA-bd_sf"/>
</dbReference>
<comment type="function">
    <text evidence="5">Transcriptional regulator of the ttuABCDE tartrate utilization operon.</text>
</comment>
<dbReference type="InterPro" id="IPR036388">
    <property type="entry name" value="WH-like_DNA-bd_sf"/>
</dbReference>
<keyword evidence="4" id="KW-0804">Transcription</keyword>
<reference evidence="9 10" key="1">
    <citation type="submission" date="2014-05" db="EMBL/GenBank/DDBJ databases">
        <title>Whole genome shotgun sequence of Rhizobium rhizogenes NBRC 13257.</title>
        <authorList>
            <person name="Katano-Makiyama Y."/>
            <person name="Hosoyama A."/>
            <person name="Hashimoto M."/>
            <person name="Hosoyama Y."/>
            <person name="Noguchi M."/>
            <person name="Tsuchikane K."/>
            <person name="Kimura A."/>
            <person name="Ohji S."/>
            <person name="Ichikawa N."/>
            <person name="Yamazoe A."/>
            <person name="Fujita N."/>
        </authorList>
    </citation>
    <scope>NUCLEOTIDE SEQUENCE [LARGE SCALE GENOMIC DNA]</scope>
    <source>
        <strain evidence="9 10">NBRC 13257</strain>
    </source>
</reference>
<evidence type="ECO:0000259" key="8">
    <source>
        <dbReference type="PROSITE" id="PS50931"/>
    </source>
</evidence>
<keyword evidence="3" id="KW-0238">DNA-binding</keyword>
<dbReference type="InterPro" id="IPR000847">
    <property type="entry name" value="LysR_HTH_N"/>
</dbReference>
<dbReference type="GO" id="GO:0043565">
    <property type="term" value="F:sequence-specific DNA binding"/>
    <property type="evidence" value="ECO:0007669"/>
    <property type="project" value="TreeGrafter"/>
</dbReference>
<organism evidence="9 10">
    <name type="scientific">Rhizobium rhizogenes NBRC 13257</name>
    <dbReference type="NCBI Taxonomy" id="1220581"/>
    <lineage>
        <taxon>Bacteria</taxon>
        <taxon>Pseudomonadati</taxon>
        <taxon>Pseudomonadota</taxon>
        <taxon>Alphaproteobacteria</taxon>
        <taxon>Hyphomicrobiales</taxon>
        <taxon>Rhizobiaceae</taxon>
        <taxon>Rhizobium/Agrobacterium group</taxon>
        <taxon>Rhizobium</taxon>
    </lineage>
</organism>
<accession>A0AA87Q6U2</accession>
<evidence type="ECO:0000313" key="10">
    <source>
        <dbReference type="Proteomes" id="UP000026941"/>
    </source>
</evidence>
<dbReference type="GO" id="GO:0003700">
    <property type="term" value="F:DNA-binding transcription factor activity"/>
    <property type="evidence" value="ECO:0007669"/>
    <property type="project" value="InterPro"/>
</dbReference>
<dbReference type="AlphaFoldDB" id="A0AA87Q6U2"/>
<dbReference type="Gene3D" id="1.10.10.10">
    <property type="entry name" value="Winged helix-like DNA-binding domain superfamily/Winged helix DNA-binding domain"/>
    <property type="match status" value="1"/>
</dbReference>
<dbReference type="SUPFAM" id="SSF53850">
    <property type="entry name" value="Periplasmic binding protein-like II"/>
    <property type="match status" value="1"/>
</dbReference>
<dbReference type="Pfam" id="PF03466">
    <property type="entry name" value="LysR_substrate"/>
    <property type="match status" value="1"/>
</dbReference>
<dbReference type="PANTHER" id="PTHR30537:SF71">
    <property type="entry name" value="TRANSCRIPTIONAL REGULATORY PROTEIN"/>
    <property type="match status" value="1"/>
</dbReference>
<evidence type="ECO:0000313" key="9">
    <source>
        <dbReference type="EMBL" id="GAJ96630.1"/>
    </source>
</evidence>
<dbReference type="PANTHER" id="PTHR30537">
    <property type="entry name" value="HTH-TYPE TRANSCRIPTIONAL REGULATOR"/>
    <property type="match status" value="1"/>
</dbReference>
<dbReference type="FunFam" id="3.40.190.290:FF:000001">
    <property type="entry name" value="Transcriptional regulator, LysR family"/>
    <property type="match status" value="1"/>
</dbReference>
<dbReference type="EMBL" id="BAYX01000024">
    <property type="protein sequence ID" value="GAJ96630.1"/>
    <property type="molecule type" value="Genomic_DNA"/>
</dbReference>
<dbReference type="Proteomes" id="UP000026941">
    <property type="component" value="Unassembled WGS sequence"/>
</dbReference>
<gene>
    <name evidence="9" type="ORF">RRH01S_24_00230</name>
</gene>
<name>A0AA87Q6U2_RHIRH</name>
<comment type="caution">
    <text evidence="9">The sequence shown here is derived from an EMBL/GenBank/DDBJ whole genome shotgun (WGS) entry which is preliminary data.</text>
</comment>
<proteinExistence type="inferred from homology"/>
<dbReference type="RefSeq" id="WP_042476866.1">
    <property type="nucleotide sequence ID" value="NZ_BAYX01000024.1"/>
</dbReference>